<dbReference type="RefSeq" id="WP_166290228.1">
    <property type="nucleotide sequence ID" value="NZ_CAWPIE010000017.1"/>
</dbReference>
<dbReference type="InterPro" id="IPR038712">
    <property type="entry name" value="PixA-like_sf"/>
</dbReference>
<gene>
    <name evidence="1" type="ORF">C5470_14640</name>
</gene>
<evidence type="ECO:0000313" key="1">
    <source>
        <dbReference type="EMBL" id="NHB97556.1"/>
    </source>
</evidence>
<protein>
    <recommendedName>
        <fullName evidence="3">Inclusion body protein</fullName>
    </recommendedName>
</protein>
<keyword evidence="2" id="KW-1185">Reference proteome</keyword>
<reference evidence="1 2" key="1">
    <citation type="submission" date="2018-02" db="EMBL/GenBank/DDBJ databases">
        <authorList>
            <person name="Machado R.A."/>
        </authorList>
    </citation>
    <scope>NUCLEOTIDE SEQUENCE [LARGE SCALE GENOMIC DNA]</scope>
    <source>
        <strain evidence="1 2">DSM 23271</strain>
    </source>
</reference>
<dbReference type="Pfam" id="PF12306">
    <property type="entry name" value="PixA"/>
    <property type="match status" value="1"/>
</dbReference>
<dbReference type="EMBL" id="PUJV01000017">
    <property type="protein sequence ID" value="NHB97556.1"/>
    <property type="molecule type" value="Genomic_DNA"/>
</dbReference>
<dbReference type="AlphaFoldDB" id="A0A7X5QNC9"/>
<accession>A0A7X5QNC9</accession>
<evidence type="ECO:0000313" key="2">
    <source>
        <dbReference type="Proteomes" id="UP000547931"/>
    </source>
</evidence>
<name>A0A7X5QNC9_9GAMM</name>
<comment type="caution">
    <text evidence="1">The sequence shown here is derived from an EMBL/GenBank/DDBJ whole genome shotgun (WGS) entry which is preliminary data.</text>
</comment>
<dbReference type="Proteomes" id="UP000547931">
    <property type="component" value="Unassembled WGS sequence"/>
</dbReference>
<dbReference type="InterPro" id="IPR021087">
    <property type="entry name" value="Uncharacterised_PixA/AidA"/>
</dbReference>
<evidence type="ECO:0008006" key="3">
    <source>
        <dbReference type="Google" id="ProtNLM"/>
    </source>
</evidence>
<sequence>MSDIVDILICVDVRSIIEKYPSLSQDPENPTLINDELFYYIVSIGNLYIPGNNATGKMEIKAYVGDNIRWRSVSLTQQFEYTTILYEMTGTIINETITIPKLYQSEINSGYISNNSDRLDIEQELIKRYYFQSIAIRSGGGKCSWIIAIYQQKELKGYVQHTPLEIGKIILPM</sequence>
<organism evidence="1 2">
    <name type="scientific">Photorhabdus stackebrandtii</name>
    <dbReference type="NCBI Taxonomy" id="1123042"/>
    <lineage>
        <taxon>Bacteria</taxon>
        <taxon>Pseudomonadati</taxon>
        <taxon>Pseudomonadota</taxon>
        <taxon>Gammaproteobacteria</taxon>
        <taxon>Enterobacterales</taxon>
        <taxon>Morganellaceae</taxon>
        <taxon>Photorhabdus</taxon>
    </lineage>
</organism>
<dbReference type="Gene3D" id="2.60.40.3910">
    <property type="entry name" value="Inclusion body protein"/>
    <property type="match status" value="1"/>
</dbReference>
<proteinExistence type="predicted"/>